<sequence length="169" mass="19408">MIEHNGTNEKELVITRMFDAPRELVFKAWTEPDHLEHWWGPKGFKMNVSKLELCPGGIFHYSQKSPDGHQMWGKFVYRDIVAPERLVFTNSFSDEEGNTVRAPFSPTWPLEILNTLTFAEHEGKTKLTIQGGPTNATEEERNTFEAMRDNIQQGFAGTFEQLADYLSKV</sequence>
<dbReference type="Gene3D" id="3.30.530.20">
    <property type="match status" value="1"/>
</dbReference>
<dbReference type="InterPro" id="IPR023393">
    <property type="entry name" value="START-like_dom_sf"/>
</dbReference>
<evidence type="ECO:0000313" key="3">
    <source>
        <dbReference type="EMBL" id="MCE5173698.1"/>
    </source>
</evidence>
<evidence type="ECO:0000256" key="1">
    <source>
        <dbReference type="ARBA" id="ARBA00006817"/>
    </source>
</evidence>
<name>A0ABS8YPG5_9BACL</name>
<dbReference type="Proteomes" id="UP001199916">
    <property type="component" value="Unassembled WGS sequence"/>
</dbReference>
<evidence type="ECO:0000259" key="2">
    <source>
        <dbReference type="Pfam" id="PF08327"/>
    </source>
</evidence>
<organism evidence="3 4">
    <name type="scientific">Paenibacillus profundus</name>
    <dbReference type="NCBI Taxonomy" id="1173085"/>
    <lineage>
        <taxon>Bacteria</taxon>
        <taxon>Bacillati</taxon>
        <taxon>Bacillota</taxon>
        <taxon>Bacilli</taxon>
        <taxon>Bacillales</taxon>
        <taxon>Paenibacillaceae</taxon>
        <taxon>Paenibacillus</taxon>
    </lineage>
</organism>
<dbReference type="InterPro" id="IPR013538">
    <property type="entry name" value="ASHA1/2-like_C"/>
</dbReference>
<comment type="similarity">
    <text evidence="1">Belongs to the AHA1 family.</text>
</comment>
<evidence type="ECO:0000313" key="4">
    <source>
        <dbReference type="Proteomes" id="UP001199916"/>
    </source>
</evidence>
<dbReference type="Pfam" id="PF08327">
    <property type="entry name" value="AHSA1"/>
    <property type="match status" value="1"/>
</dbReference>
<dbReference type="RefSeq" id="WP_233699594.1">
    <property type="nucleotide sequence ID" value="NZ_JAJNBZ010000071.1"/>
</dbReference>
<accession>A0ABS8YPG5</accession>
<dbReference type="EMBL" id="JAJNBZ010000071">
    <property type="protein sequence ID" value="MCE5173698.1"/>
    <property type="molecule type" value="Genomic_DNA"/>
</dbReference>
<keyword evidence="4" id="KW-1185">Reference proteome</keyword>
<gene>
    <name evidence="3" type="ORF">LQV63_31220</name>
</gene>
<reference evidence="3 4" key="1">
    <citation type="submission" date="2021-11" db="EMBL/GenBank/DDBJ databases">
        <title>Draft genome sequence of Paenibacillus profundus YoMME, a new Gram-positive bacteria with exoelectrogenic properties.</title>
        <authorList>
            <person name="Hubenova Y."/>
            <person name="Hubenova E."/>
            <person name="Manasiev Y."/>
            <person name="Peykov S."/>
            <person name="Mitov M."/>
        </authorList>
    </citation>
    <scope>NUCLEOTIDE SEQUENCE [LARGE SCALE GENOMIC DNA]</scope>
    <source>
        <strain evidence="3 4">YoMME</strain>
    </source>
</reference>
<protein>
    <submittedName>
        <fullName evidence="3">SRPBCC domain-containing protein</fullName>
    </submittedName>
</protein>
<dbReference type="SUPFAM" id="SSF55961">
    <property type="entry name" value="Bet v1-like"/>
    <property type="match status" value="1"/>
</dbReference>
<feature type="domain" description="Activator of Hsp90 ATPase homologue 1/2-like C-terminal" evidence="2">
    <location>
        <begin position="19"/>
        <end position="166"/>
    </location>
</feature>
<proteinExistence type="inferred from homology"/>
<comment type="caution">
    <text evidence="3">The sequence shown here is derived from an EMBL/GenBank/DDBJ whole genome shotgun (WGS) entry which is preliminary data.</text>
</comment>